<evidence type="ECO:0000256" key="2">
    <source>
        <dbReference type="ARBA" id="ARBA00004443"/>
    </source>
</evidence>
<dbReference type="GeneID" id="116296596"/>
<evidence type="ECO:0000256" key="16">
    <source>
        <dbReference type="SAM" id="MobiDB-lite"/>
    </source>
</evidence>
<evidence type="ECO:0000256" key="4">
    <source>
        <dbReference type="ARBA" id="ARBA00011790"/>
    </source>
</evidence>
<evidence type="ECO:0000256" key="10">
    <source>
        <dbReference type="ARBA" id="ARBA00022982"/>
    </source>
</evidence>
<feature type="region of interest" description="Disordered" evidence="16">
    <location>
        <begin position="80"/>
        <end position="102"/>
    </location>
</feature>
<dbReference type="InParanoid" id="A0A6P8HYX0"/>
<keyword evidence="18" id="KW-1185">Reference proteome</keyword>
<keyword evidence="12" id="KW-0496">Mitochondrion</keyword>
<evidence type="ECO:0000313" key="19">
    <source>
        <dbReference type="RefSeq" id="XP_031560496.1"/>
    </source>
</evidence>
<comment type="similarity">
    <text evidence="3">Belongs to the complex I LYR family.</text>
</comment>
<dbReference type="GO" id="GO:0006120">
    <property type="term" value="P:mitochondrial electron transport, NADH to ubiquinone"/>
    <property type="evidence" value="ECO:0007669"/>
    <property type="project" value="InterPro"/>
</dbReference>
<keyword evidence="6" id="KW-0813">Transport</keyword>
<dbReference type="AlphaFoldDB" id="A0A6P8HYX0"/>
<dbReference type="OrthoDB" id="13598at2759"/>
<dbReference type="InterPro" id="IPR045292">
    <property type="entry name" value="Complex1_LYR_NDUFB9_LYRM3"/>
</dbReference>
<feature type="domain" description="Complex 1 LYR protein" evidence="17">
    <location>
        <begin position="17"/>
        <end position="75"/>
    </location>
</feature>
<evidence type="ECO:0000256" key="15">
    <source>
        <dbReference type="ARBA" id="ARBA00032528"/>
    </source>
</evidence>
<dbReference type="InterPro" id="IPR008011">
    <property type="entry name" value="Complex1_LYR_dom"/>
</dbReference>
<keyword evidence="13" id="KW-0472">Membrane</keyword>
<comment type="subcellular location">
    <subcellularLocation>
        <location evidence="2">Mitochondrion inner membrane</location>
        <topology evidence="2">Peripheral membrane protein</topology>
        <orientation evidence="2">Matrix side</orientation>
    </subcellularLocation>
</comment>
<evidence type="ECO:0000256" key="3">
    <source>
        <dbReference type="ARBA" id="ARBA00009508"/>
    </source>
</evidence>
<evidence type="ECO:0000256" key="6">
    <source>
        <dbReference type="ARBA" id="ARBA00022448"/>
    </source>
</evidence>
<proteinExistence type="inferred from homology"/>
<keyword evidence="11" id="KW-0007">Acetylation</keyword>
<dbReference type="GO" id="GO:0005743">
    <property type="term" value="C:mitochondrial inner membrane"/>
    <property type="evidence" value="ECO:0007669"/>
    <property type="project" value="UniProtKB-SubCell"/>
</dbReference>
<comment type="function">
    <text evidence="1">Accessory subunit of the mitochondrial membrane respiratory chain NADH dehydrogenase (Complex I), that is believed to be not involved in catalysis. Complex I functions in the transfer of electrons from NADH to the respiratory chain. The immediate electron acceptor for the enzyme is believed to be ubiquinone.</text>
</comment>
<dbReference type="KEGG" id="aten:116296596"/>
<evidence type="ECO:0000313" key="18">
    <source>
        <dbReference type="Proteomes" id="UP000515163"/>
    </source>
</evidence>
<name>A0A6P8HYX0_ACTTE</name>
<keyword evidence="7" id="KW-0597">Phosphoprotein</keyword>
<comment type="subunit">
    <text evidence="4">Mammalian complex I is composed of 45 different subunits.</text>
</comment>
<dbReference type="Pfam" id="PF05347">
    <property type="entry name" value="Complex1_LYR"/>
    <property type="match status" value="1"/>
</dbReference>
<dbReference type="InterPro" id="IPR033034">
    <property type="entry name" value="NDUFB9"/>
</dbReference>
<evidence type="ECO:0000256" key="9">
    <source>
        <dbReference type="ARBA" id="ARBA00022792"/>
    </source>
</evidence>
<reference evidence="19" key="1">
    <citation type="submission" date="2025-08" db="UniProtKB">
        <authorList>
            <consortium name="RefSeq"/>
        </authorList>
    </citation>
    <scope>IDENTIFICATION</scope>
    <source>
        <tissue evidence="19">Tentacle</tissue>
    </source>
</reference>
<dbReference type="RefSeq" id="XP_031560496.1">
    <property type="nucleotide sequence ID" value="XM_031704636.1"/>
</dbReference>
<evidence type="ECO:0000256" key="13">
    <source>
        <dbReference type="ARBA" id="ARBA00023136"/>
    </source>
</evidence>
<evidence type="ECO:0000256" key="5">
    <source>
        <dbReference type="ARBA" id="ARBA00018684"/>
    </source>
</evidence>
<evidence type="ECO:0000256" key="8">
    <source>
        <dbReference type="ARBA" id="ARBA00022660"/>
    </source>
</evidence>
<dbReference type="PANTHER" id="PTHR12868:SF0">
    <property type="entry name" value="NADH DEHYDROGENASE [UBIQUINONE] 1 BETA SUBCOMPLEX SUBUNIT 9"/>
    <property type="match status" value="1"/>
</dbReference>
<organism evidence="18 19">
    <name type="scientific">Actinia tenebrosa</name>
    <name type="common">Australian red waratah sea anemone</name>
    <dbReference type="NCBI Taxonomy" id="6105"/>
    <lineage>
        <taxon>Eukaryota</taxon>
        <taxon>Metazoa</taxon>
        <taxon>Cnidaria</taxon>
        <taxon>Anthozoa</taxon>
        <taxon>Hexacorallia</taxon>
        <taxon>Actiniaria</taxon>
        <taxon>Actiniidae</taxon>
        <taxon>Actinia</taxon>
    </lineage>
</organism>
<dbReference type="Proteomes" id="UP000515163">
    <property type="component" value="Unplaced"/>
</dbReference>
<evidence type="ECO:0000256" key="1">
    <source>
        <dbReference type="ARBA" id="ARBA00002920"/>
    </source>
</evidence>
<evidence type="ECO:0000256" key="7">
    <source>
        <dbReference type="ARBA" id="ARBA00022553"/>
    </source>
</evidence>
<evidence type="ECO:0000256" key="12">
    <source>
        <dbReference type="ARBA" id="ARBA00023128"/>
    </source>
</evidence>
<keyword evidence="8" id="KW-0679">Respiratory chain</keyword>
<keyword evidence="10" id="KW-0249">Electron transport</keyword>
<keyword evidence="9" id="KW-0999">Mitochondrion inner membrane</keyword>
<dbReference type="CDD" id="cd20263">
    <property type="entry name" value="Complex1_LYR_NDUFB9_LYRM3"/>
    <property type="match status" value="1"/>
</dbReference>
<evidence type="ECO:0000256" key="11">
    <source>
        <dbReference type="ARBA" id="ARBA00022990"/>
    </source>
</evidence>
<sequence length="127" mass="15120">MAGVSTSHLMRGITHQQRVTRLYRNSLKHLLSWCIGREGWRKEALELRARFDAYKDETDRRVINAVVDEAEAEFERRKHPYPYINPTAPDGSKWERNTPPAPHVLQMLPQEEQWYKEMMDYANYKTD</sequence>
<evidence type="ECO:0000259" key="17">
    <source>
        <dbReference type="Pfam" id="PF05347"/>
    </source>
</evidence>
<gene>
    <name evidence="19" type="primary">LOC116296596</name>
</gene>
<evidence type="ECO:0000256" key="14">
    <source>
        <dbReference type="ARBA" id="ARBA00030192"/>
    </source>
</evidence>
<accession>A0A6P8HYX0</accession>
<protein>
    <recommendedName>
        <fullName evidence="5">NADH dehydrogenase [ubiquinone] 1 beta subcomplex subunit 9</fullName>
    </recommendedName>
    <alternativeName>
        <fullName evidence="14">Complex I-B22</fullName>
    </alternativeName>
    <alternativeName>
        <fullName evidence="15">NADH-ubiquinone oxidoreductase B22 subunit</fullName>
    </alternativeName>
</protein>
<dbReference type="PANTHER" id="PTHR12868">
    <property type="entry name" value="NADH-UBIQUINONE OXIDOREDUCTASE B22 SUBUNIT"/>
    <property type="match status" value="1"/>
</dbReference>